<proteinExistence type="predicted"/>
<evidence type="ECO:0000313" key="2">
    <source>
        <dbReference type="Proteomes" id="UP000749293"/>
    </source>
</evidence>
<reference evidence="1" key="1">
    <citation type="submission" date="2020-03" db="EMBL/GenBank/DDBJ databases">
        <title>Site-based positive gene gene selection in Geosmithia morbida across the United States reveals a broad range of putative effectors and factors for local host and environmental adapation.</title>
        <authorList>
            <person name="Onufrak A."/>
            <person name="Murdoch R.W."/>
            <person name="Gazis R."/>
            <person name="Huff M."/>
            <person name="Staton M."/>
            <person name="Klingeman W."/>
            <person name="Hadziabdic D."/>
        </authorList>
    </citation>
    <scope>NUCLEOTIDE SEQUENCE</scope>
    <source>
        <strain evidence="1">1262</strain>
    </source>
</reference>
<dbReference type="RefSeq" id="XP_035323369.1">
    <property type="nucleotide sequence ID" value="XM_035467357.1"/>
</dbReference>
<dbReference type="InterPro" id="IPR002347">
    <property type="entry name" value="SDR_fam"/>
</dbReference>
<dbReference type="GeneID" id="55971611"/>
<gene>
    <name evidence="1" type="ORF">GMORB2_5383</name>
</gene>
<sequence>MELGLCSPSREDAYDFVDACGELRGGVAGETIRVTGAGTGIGRAVASIASLAPGCKVIVKGGTDVYIASVNDLFASLPSAPDVLVHHAAAPVADSYLSAQATEMDINIHGMCNVTCTYISVLKQQSKTNGCIINVSPNASWRHIPGLSCCSMTKADMNVYRTRIRKMMNVSPDLPLATAGYLSTDRADFLMGRFVIATWDMQELEGLKAQFGKKELLRMMAGVEWRG</sequence>
<dbReference type="EMBL" id="JAANYQ010000004">
    <property type="protein sequence ID" value="KAF4124717.1"/>
    <property type="molecule type" value="Genomic_DNA"/>
</dbReference>
<dbReference type="Proteomes" id="UP000749293">
    <property type="component" value="Unassembled WGS sequence"/>
</dbReference>
<dbReference type="OrthoDB" id="1933717at2759"/>
<dbReference type="Gene3D" id="3.40.50.720">
    <property type="entry name" value="NAD(P)-binding Rossmann-like Domain"/>
    <property type="match status" value="1"/>
</dbReference>
<accession>A0A9P4YZM8</accession>
<dbReference type="SUPFAM" id="SSF51735">
    <property type="entry name" value="NAD(P)-binding Rossmann-fold domains"/>
    <property type="match status" value="1"/>
</dbReference>
<dbReference type="InterPro" id="IPR036291">
    <property type="entry name" value="NAD(P)-bd_dom_sf"/>
</dbReference>
<dbReference type="PRINTS" id="PR00081">
    <property type="entry name" value="GDHRDH"/>
</dbReference>
<name>A0A9P4YZM8_9HYPO</name>
<protein>
    <submittedName>
        <fullName evidence="1">NAD(P)-dependent dehydrogenase, short-chain alcohol dehydrogenase family</fullName>
    </submittedName>
</protein>
<dbReference type="CDD" id="cd05233">
    <property type="entry name" value="SDR_c"/>
    <property type="match status" value="1"/>
</dbReference>
<organism evidence="1 2">
    <name type="scientific">Geosmithia morbida</name>
    <dbReference type="NCBI Taxonomy" id="1094350"/>
    <lineage>
        <taxon>Eukaryota</taxon>
        <taxon>Fungi</taxon>
        <taxon>Dikarya</taxon>
        <taxon>Ascomycota</taxon>
        <taxon>Pezizomycotina</taxon>
        <taxon>Sordariomycetes</taxon>
        <taxon>Hypocreomycetidae</taxon>
        <taxon>Hypocreales</taxon>
        <taxon>Bionectriaceae</taxon>
        <taxon>Geosmithia</taxon>
    </lineage>
</organism>
<dbReference type="AlphaFoldDB" id="A0A9P4YZM8"/>
<evidence type="ECO:0000313" key="1">
    <source>
        <dbReference type="EMBL" id="KAF4124717.1"/>
    </source>
</evidence>
<comment type="caution">
    <text evidence="1">The sequence shown here is derived from an EMBL/GenBank/DDBJ whole genome shotgun (WGS) entry which is preliminary data.</text>
</comment>
<keyword evidence="2" id="KW-1185">Reference proteome</keyword>